<name>A0A937FTG6_9BACT</name>
<dbReference type="AlphaFoldDB" id="A0A937FTG6"/>
<proteinExistence type="predicted"/>
<evidence type="ECO:0000313" key="2">
    <source>
        <dbReference type="EMBL" id="MBL6445570.1"/>
    </source>
</evidence>
<sequence length="605" mass="69644">MKETKFIEQNKEKWLKFEQLLRLNKRDPDKLSDLFIQITDDLSYARTNYPNRSIRVYLNNLAQQLFYNIYKNKKESRNKFVNFWKEELPSVVFYCRYELFTALVVFLLAFAIGVLSSVYDPEFARSILGDSYVDMTINNIEDGDPMGVYKSSNEVDMFLSITLNNVRVAFLTFITGILASLGAIIVLVYNGIMVGTFQFFFIERGLGVESFLSIWLHGTLEISSIVIAGAAGIVLGKGFVFPGTHSRIRAFQLSARRGLKLLIGIVPILVFAALIESFVTRYTELPDMVKLTLILVSLFFMVFYFVWVPFSKHRNGTLQPLRETRLQSRNLKVPTLEGKIRKVNEIFRDAVLIYQRIVKPYFKSAILLTLVYLAGAAFVLREPIGNSLIYVDSWFFKKLSFLIDYQEYPALFFVNLLFLAGIVYLTLLRFPKYHAIKLSKQRALIAGLFASFLINMPFFINGFFSFFFWVLIMPMALFCTFIYLKEQISLGSAISRVSGLWKETLGRALGLYALLLFIGFTFFVLTDTPFFAFYMEFIQANFVLDPETTYHIGLVINGLVMTLGLAMVIPFFLLGFSIQYYTLVEIKEAVWLKEQISNFGKRKDV</sequence>
<feature type="transmembrane region" description="Helical" evidence="1">
    <location>
        <begin position="291"/>
        <end position="310"/>
    </location>
</feature>
<dbReference type="Proteomes" id="UP000614216">
    <property type="component" value="Unassembled WGS sequence"/>
</dbReference>
<evidence type="ECO:0000256" key="1">
    <source>
        <dbReference type="SAM" id="Phobius"/>
    </source>
</evidence>
<keyword evidence="1" id="KW-0812">Transmembrane</keyword>
<dbReference type="Pfam" id="PF01944">
    <property type="entry name" value="SpoIIM"/>
    <property type="match status" value="1"/>
</dbReference>
<keyword evidence="3" id="KW-1185">Reference proteome</keyword>
<organism evidence="2 3">
    <name type="scientific">Fulvivirga marina</name>
    <dbReference type="NCBI Taxonomy" id="2494733"/>
    <lineage>
        <taxon>Bacteria</taxon>
        <taxon>Pseudomonadati</taxon>
        <taxon>Bacteroidota</taxon>
        <taxon>Cytophagia</taxon>
        <taxon>Cytophagales</taxon>
        <taxon>Fulvivirgaceae</taxon>
        <taxon>Fulvivirga</taxon>
    </lineage>
</organism>
<feature type="transmembrane region" description="Helical" evidence="1">
    <location>
        <begin position="261"/>
        <end position="279"/>
    </location>
</feature>
<dbReference type="EMBL" id="JAEUGD010000016">
    <property type="protein sequence ID" value="MBL6445570.1"/>
    <property type="molecule type" value="Genomic_DNA"/>
</dbReference>
<accession>A0A937FTG6</accession>
<reference evidence="2" key="1">
    <citation type="submission" date="2021-01" db="EMBL/GenBank/DDBJ databases">
        <title>Fulvivirga kasyanovii gen. nov., sp nov., a novel member of the phylum Bacteroidetes isolated from seawater in a mussel farm.</title>
        <authorList>
            <person name="Zhao L.-H."/>
            <person name="Wang Z.-J."/>
        </authorList>
    </citation>
    <scope>NUCLEOTIDE SEQUENCE</scope>
    <source>
        <strain evidence="2">29W222</strain>
    </source>
</reference>
<protein>
    <submittedName>
        <fullName evidence="2">Stage II sporulation protein M</fullName>
    </submittedName>
</protein>
<keyword evidence="1" id="KW-0472">Membrane</keyword>
<evidence type="ECO:0000313" key="3">
    <source>
        <dbReference type="Proteomes" id="UP000614216"/>
    </source>
</evidence>
<feature type="transmembrane region" description="Helical" evidence="1">
    <location>
        <begin position="408"/>
        <end position="430"/>
    </location>
</feature>
<feature type="transmembrane region" description="Helical" evidence="1">
    <location>
        <begin position="99"/>
        <end position="119"/>
    </location>
</feature>
<gene>
    <name evidence="2" type="ORF">JMN32_04575</name>
</gene>
<feature type="transmembrane region" description="Helical" evidence="1">
    <location>
        <begin position="361"/>
        <end position="380"/>
    </location>
</feature>
<dbReference type="PANTHER" id="PTHR35337:SF1">
    <property type="entry name" value="SLR1478 PROTEIN"/>
    <property type="match status" value="1"/>
</dbReference>
<dbReference type="PANTHER" id="PTHR35337">
    <property type="entry name" value="SLR1478 PROTEIN"/>
    <property type="match status" value="1"/>
</dbReference>
<feature type="transmembrane region" description="Helical" evidence="1">
    <location>
        <begin position="505"/>
        <end position="525"/>
    </location>
</feature>
<keyword evidence="1" id="KW-1133">Transmembrane helix</keyword>
<comment type="caution">
    <text evidence="2">The sequence shown here is derived from an EMBL/GenBank/DDBJ whole genome shotgun (WGS) entry which is preliminary data.</text>
</comment>
<feature type="transmembrane region" description="Helical" evidence="1">
    <location>
        <begin position="168"/>
        <end position="189"/>
    </location>
</feature>
<feature type="transmembrane region" description="Helical" evidence="1">
    <location>
        <begin position="550"/>
        <end position="574"/>
    </location>
</feature>
<dbReference type="InterPro" id="IPR002798">
    <property type="entry name" value="SpoIIM-like"/>
</dbReference>
<feature type="transmembrane region" description="Helical" evidence="1">
    <location>
        <begin position="466"/>
        <end position="484"/>
    </location>
</feature>
<feature type="transmembrane region" description="Helical" evidence="1">
    <location>
        <begin position="442"/>
        <end position="460"/>
    </location>
</feature>
<feature type="transmembrane region" description="Helical" evidence="1">
    <location>
        <begin position="222"/>
        <end position="240"/>
    </location>
</feature>
<dbReference type="RefSeq" id="WP_202855113.1">
    <property type="nucleotide sequence ID" value="NZ_JAEUGD010000016.1"/>
</dbReference>